<keyword evidence="2" id="KW-1185">Reference proteome</keyword>
<evidence type="ECO:0000313" key="1">
    <source>
        <dbReference type="EMBL" id="KAF0734859.1"/>
    </source>
</evidence>
<dbReference type="PANTHER" id="PTHR13617:SF14">
    <property type="entry name" value="PROTEIN ABHD18"/>
    <property type="match status" value="1"/>
</dbReference>
<dbReference type="Pfam" id="PF09752">
    <property type="entry name" value="ABHD18"/>
    <property type="match status" value="1"/>
</dbReference>
<evidence type="ECO:0000313" key="2">
    <source>
        <dbReference type="Proteomes" id="UP000481153"/>
    </source>
</evidence>
<sequence>MSAHHKYLDYACASLSHNPLFFPQGFFGEGWGDVHIPSILEKRITDHHEKYAVRLIDSMDLEVIKSSPLKLQKKPTVTISGRFKSTLRDGDVLLPPESQQAYFELIVPESMLDRSFMSIDGRGKSLVVILPGTGEHGCIHRRRTIAEPLARSGVASLVLEGAFYGKRKPKTQKGSKLRRVSDLPILGIATIEETKSLLTWFKEHYGFDHVVVAGSSMGGLHAAMTAALCPFDVGVASWIAPPSAVPAFTQGLLSRSCNWQSLHEREDLAVIDHLLSNQVDYYTTNAEDEIAAQVKKRLAAFLSITNIENFPTPRRPDAVVFSQATEDQYIGDNAMQWENLRRRWPGAQFRRVKAGHVSGILFETQAFVQTIQDVVQVLQSSRGL</sequence>
<evidence type="ECO:0008006" key="3">
    <source>
        <dbReference type="Google" id="ProtNLM"/>
    </source>
</evidence>
<organism evidence="1 2">
    <name type="scientific">Aphanomyces euteiches</name>
    <dbReference type="NCBI Taxonomy" id="100861"/>
    <lineage>
        <taxon>Eukaryota</taxon>
        <taxon>Sar</taxon>
        <taxon>Stramenopiles</taxon>
        <taxon>Oomycota</taxon>
        <taxon>Saprolegniomycetes</taxon>
        <taxon>Saprolegniales</taxon>
        <taxon>Verrucalvaceae</taxon>
        <taxon>Aphanomyces</taxon>
    </lineage>
</organism>
<gene>
    <name evidence="1" type="ORF">Ae201684_008522</name>
</gene>
<protein>
    <recommendedName>
        <fullName evidence="3">AB hydrolase-1 domain-containing protein</fullName>
    </recommendedName>
</protein>
<dbReference type="EMBL" id="VJMJ01000103">
    <property type="protein sequence ID" value="KAF0734859.1"/>
    <property type="molecule type" value="Genomic_DNA"/>
</dbReference>
<dbReference type="InterPro" id="IPR029058">
    <property type="entry name" value="AB_hydrolase_fold"/>
</dbReference>
<dbReference type="Proteomes" id="UP000481153">
    <property type="component" value="Unassembled WGS sequence"/>
</dbReference>
<proteinExistence type="predicted"/>
<dbReference type="AlphaFoldDB" id="A0A6G0X4Y4"/>
<comment type="caution">
    <text evidence="1">The sequence shown here is derived from an EMBL/GenBank/DDBJ whole genome shotgun (WGS) entry which is preliminary data.</text>
</comment>
<dbReference type="VEuPathDB" id="FungiDB:AeMF1_010403"/>
<name>A0A6G0X4Y4_9STRA</name>
<dbReference type="SUPFAM" id="SSF53474">
    <property type="entry name" value="alpha/beta-Hydrolases"/>
    <property type="match status" value="1"/>
</dbReference>
<reference evidence="1 2" key="1">
    <citation type="submission" date="2019-07" db="EMBL/GenBank/DDBJ databases">
        <title>Genomics analysis of Aphanomyces spp. identifies a new class of oomycete effector associated with host adaptation.</title>
        <authorList>
            <person name="Gaulin E."/>
        </authorList>
    </citation>
    <scope>NUCLEOTIDE SEQUENCE [LARGE SCALE GENOMIC DNA]</scope>
    <source>
        <strain evidence="1 2">ATCC 201684</strain>
    </source>
</reference>
<dbReference type="InterPro" id="IPR019149">
    <property type="entry name" value="ABHD18"/>
</dbReference>
<accession>A0A6G0X4Y4</accession>
<dbReference type="PANTHER" id="PTHR13617">
    <property type="entry name" value="PROTEIN ABHD18"/>
    <property type="match status" value="1"/>
</dbReference>
<dbReference type="Gene3D" id="3.40.50.1820">
    <property type="entry name" value="alpha/beta hydrolase"/>
    <property type="match status" value="1"/>
</dbReference>